<dbReference type="SMART" id="SM00014">
    <property type="entry name" value="acidPPc"/>
    <property type="match status" value="1"/>
</dbReference>
<accession>H0GTI0</accession>
<evidence type="ECO:0000313" key="8">
    <source>
        <dbReference type="EMBL" id="EHN02894.1"/>
    </source>
</evidence>
<reference evidence="8 9" key="1">
    <citation type="journal article" date="2012" name="FEMS Yeast Res.">
        <title>The genome sequence of the wine yeast VIN7 reveals an allotriploid hybrid genome with Saccharomyces cerevisiae and Saccharomyces kudriavzevii origins.</title>
        <authorList>
            <person name="Borneman A.R."/>
            <person name="Desany B.A."/>
            <person name="Riches D."/>
            <person name="Affourtit J.P."/>
            <person name="Forgan A.H."/>
            <person name="Pretorius I.S."/>
            <person name="Egholm M."/>
            <person name="Chambers P.J."/>
        </authorList>
    </citation>
    <scope>NUCLEOTIDE SEQUENCE [LARGE SCALE GENOMIC DNA]</scope>
    <source>
        <strain evidence="8 9">VIN7</strain>
    </source>
</reference>
<comment type="subcellular location">
    <subcellularLocation>
        <location evidence="1">Membrane</location>
        <topology evidence="1">Multi-pass membrane protein</topology>
    </subcellularLocation>
</comment>
<evidence type="ECO:0000313" key="9">
    <source>
        <dbReference type="Proteomes" id="UP000009009"/>
    </source>
</evidence>
<dbReference type="Pfam" id="PF01569">
    <property type="entry name" value="PAP2"/>
    <property type="match status" value="1"/>
</dbReference>
<keyword evidence="5 6" id="KW-0472">Membrane</keyword>
<dbReference type="OrthoDB" id="10030083at2759"/>
<dbReference type="PhylomeDB" id="H0GTI0"/>
<evidence type="ECO:0000256" key="5">
    <source>
        <dbReference type="ARBA" id="ARBA00023136"/>
    </source>
</evidence>
<feature type="domain" description="Phosphatidic acid phosphatase type 2/haloperoxidase" evidence="7">
    <location>
        <begin position="128"/>
        <end position="266"/>
    </location>
</feature>
<proteinExistence type="inferred from homology"/>
<comment type="caution">
    <text evidence="8">The sequence shown here is derived from an EMBL/GenBank/DDBJ whole genome shotgun (WGS) entry which is preliminary data.</text>
</comment>
<gene>
    <name evidence="8" type="ORF">VIN7_6562</name>
</gene>
<dbReference type="Proteomes" id="UP000009009">
    <property type="component" value="Unassembled WGS sequence"/>
</dbReference>
<sequence>MPEVKRNKLPKMISAMADEKHREYFRLFYFQYMIVGLCTILFLYSEISLVPRSQNVQFSLDNPSISKNYVANELVGPLGCLILSVGLSNLVVFWTCMFDKDLLKKNRVTWIRERPDGISKDFHFMHTSLLCLMLIVSINAALTGALKLIIGNLRPDFVDRCIPDLQKISDSDSLVFGLDICKQTNKWVLYEGLKSTPSGHSSFIVSSMGFTYLWQRAFTTRSTRSYIWCPLLALVVMVSRVVDHRHHWYDVVSGAVLAFLVIYGCWKWTFANVPKRDILPSPVSV</sequence>
<feature type="transmembrane region" description="Helical" evidence="6">
    <location>
        <begin position="129"/>
        <end position="150"/>
    </location>
</feature>
<keyword evidence="3 6" id="KW-0812">Transmembrane</keyword>
<comment type="similarity">
    <text evidence="2">Belongs to the PA-phosphatase related phosphoesterase family.</text>
</comment>
<dbReference type="InterPro" id="IPR000326">
    <property type="entry name" value="PAP2/HPO"/>
</dbReference>
<keyword evidence="9" id="KW-1185">Reference proteome</keyword>
<evidence type="ECO:0000256" key="2">
    <source>
        <dbReference type="ARBA" id="ARBA00008816"/>
    </source>
</evidence>
<dbReference type="SUPFAM" id="SSF48317">
    <property type="entry name" value="Acid phosphatase/Vanadium-dependent haloperoxidase"/>
    <property type="match status" value="1"/>
</dbReference>
<dbReference type="AlphaFoldDB" id="H0GTI0"/>
<dbReference type="Gene3D" id="1.20.144.10">
    <property type="entry name" value="Phosphatidic acid phosphatase type 2/haloperoxidase"/>
    <property type="match status" value="1"/>
</dbReference>
<evidence type="ECO:0000256" key="4">
    <source>
        <dbReference type="ARBA" id="ARBA00022989"/>
    </source>
</evidence>
<keyword evidence="4 6" id="KW-1133">Transmembrane helix</keyword>
<evidence type="ECO:0000256" key="1">
    <source>
        <dbReference type="ARBA" id="ARBA00004141"/>
    </source>
</evidence>
<dbReference type="GO" id="GO:0006644">
    <property type="term" value="P:phospholipid metabolic process"/>
    <property type="evidence" value="ECO:0007669"/>
    <property type="project" value="InterPro"/>
</dbReference>
<feature type="transmembrane region" description="Helical" evidence="6">
    <location>
        <begin position="74"/>
        <end position="97"/>
    </location>
</feature>
<dbReference type="HOGENOM" id="CLU_021458_4_0_1"/>
<name>H0GTI0_SACCK</name>
<dbReference type="GO" id="GO:0016020">
    <property type="term" value="C:membrane"/>
    <property type="evidence" value="ECO:0007669"/>
    <property type="project" value="UniProtKB-SubCell"/>
</dbReference>
<evidence type="ECO:0000256" key="6">
    <source>
        <dbReference type="SAM" id="Phobius"/>
    </source>
</evidence>
<dbReference type="GO" id="GO:0046839">
    <property type="term" value="P:phospholipid dephosphorylation"/>
    <property type="evidence" value="ECO:0007669"/>
    <property type="project" value="TreeGrafter"/>
</dbReference>
<protein>
    <submittedName>
        <fullName evidence="8">Lpp1p</fullName>
    </submittedName>
</protein>
<dbReference type="InterPro" id="IPR043216">
    <property type="entry name" value="PAP-like"/>
</dbReference>
<dbReference type="PANTHER" id="PTHR10165:SF155">
    <property type="entry name" value="LIPID PHOSPHATE PHOSPHATASE 1"/>
    <property type="match status" value="1"/>
</dbReference>
<dbReference type="CDD" id="cd03390">
    <property type="entry name" value="PAP2_containing_1_like"/>
    <property type="match status" value="1"/>
</dbReference>
<evidence type="ECO:0000259" key="7">
    <source>
        <dbReference type="SMART" id="SM00014"/>
    </source>
</evidence>
<feature type="transmembrane region" description="Helical" evidence="6">
    <location>
        <begin position="24"/>
        <end position="44"/>
    </location>
</feature>
<dbReference type="GO" id="GO:0008195">
    <property type="term" value="F:phosphatidate phosphatase activity"/>
    <property type="evidence" value="ECO:0007669"/>
    <property type="project" value="TreeGrafter"/>
</dbReference>
<feature type="transmembrane region" description="Helical" evidence="6">
    <location>
        <begin position="226"/>
        <end position="242"/>
    </location>
</feature>
<dbReference type="EMBL" id="AGVY01000185">
    <property type="protein sequence ID" value="EHN02894.1"/>
    <property type="molecule type" value="Genomic_DNA"/>
</dbReference>
<dbReference type="InterPro" id="IPR036938">
    <property type="entry name" value="PAP2/HPO_sf"/>
</dbReference>
<organism evidence="8 9">
    <name type="scientific">Saccharomyces cerevisiae x Saccharomyces kudriavzevii (strain VIN7)</name>
    <name type="common">Yeast</name>
    <dbReference type="NCBI Taxonomy" id="1095631"/>
    <lineage>
        <taxon>Eukaryota</taxon>
        <taxon>Fungi</taxon>
        <taxon>Dikarya</taxon>
        <taxon>Ascomycota</taxon>
        <taxon>Saccharomycotina</taxon>
        <taxon>Saccharomycetes</taxon>
        <taxon>Saccharomycetales</taxon>
        <taxon>Saccharomycetaceae</taxon>
        <taxon>Saccharomyces</taxon>
    </lineage>
</organism>
<feature type="transmembrane region" description="Helical" evidence="6">
    <location>
        <begin position="248"/>
        <end position="266"/>
    </location>
</feature>
<dbReference type="PANTHER" id="PTHR10165">
    <property type="entry name" value="LIPID PHOSPHATE PHOSPHATASE"/>
    <property type="match status" value="1"/>
</dbReference>
<evidence type="ECO:0000256" key="3">
    <source>
        <dbReference type="ARBA" id="ARBA00022692"/>
    </source>
</evidence>